<dbReference type="SUPFAM" id="SSF52172">
    <property type="entry name" value="CheY-like"/>
    <property type="match status" value="1"/>
</dbReference>
<dbReference type="Proteomes" id="UP000680514">
    <property type="component" value="Chromosome"/>
</dbReference>
<dbReference type="PANTHER" id="PTHR44591:SF24">
    <property type="entry name" value="PROTEIN-GLUTAMATE METHYLESTERASE_PROTEIN-GLUTAMINE GLUTAMINASE 1"/>
    <property type="match status" value="1"/>
</dbReference>
<sequence length="134" mass="14445">MCNLHIAGGGEPNVRVLVVDDEKSLACAMGEFLSGQGYAVTCAHLLDEALRVANDEAFDAALLDINLGEESVYPLADYLVAHGTPVIFATARRKRDIPERFRADPLILKPYDVSTVLGELRAAGLRASRPLPTP</sequence>
<keyword evidence="1" id="KW-0597">Phosphoprotein</keyword>
<dbReference type="PANTHER" id="PTHR44591">
    <property type="entry name" value="STRESS RESPONSE REGULATOR PROTEIN 1"/>
    <property type="match status" value="1"/>
</dbReference>
<evidence type="ECO:0000259" key="2">
    <source>
        <dbReference type="SMART" id="SM00448"/>
    </source>
</evidence>
<dbReference type="EMBL" id="AP024546">
    <property type="protein sequence ID" value="BCT94146.1"/>
    <property type="molecule type" value="Genomic_DNA"/>
</dbReference>
<keyword evidence="4" id="KW-1185">Reference proteome</keyword>
<proteinExistence type="predicted"/>
<dbReference type="Pfam" id="PF00072">
    <property type="entry name" value="Response_reg"/>
    <property type="match status" value="1"/>
</dbReference>
<evidence type="ECO:0000256" key="1">
    <source>
        <dbReference type="ARBA" id="ARBA00022553"/>
    </source>
</evidence>
<accession>A0ABM7Q9L3</accession>
<organism evidence="3 4">
    <name type="scientific">Lysobacter helvus</name>
    <dbReference type="NCBI Taxonomy" id="2675059"/>
    <lineage>
        <taxon>Bacteria</taxon>
        <taxon>Pseudomonadati</taxon>
        <taxon>Pseudomonadota</taxon>
        <taxon>Gammaproteobacteria</taxon>
        <taxon>Lysobacterales</taxon>
        <taxon>Lysobacteraceae</taxon>
        <taxon>Lysobacter</taxon>
    </lineage>
</organism>
<dbReference type="Gene3D" id="3.40.50.2300">
    <property type="match status" value="1"/>
</dbReference>
<protein>
    <recommendedName>
        <fullName evidence="2">Response regulatory domain-containing protein</fullName>
    </recommendedName>
</protein>
<dbReference type="InterPro" id="IPR001789">
    <property type="entry name" value="Sig_transdc_resp-reg_receiver"/>
</dbReference>
<dbReference type="InterPro" id="IPR011006">
    <property type="entry name" value="CheY-like_superfamily"/>
</dbReference>
<reference evidence="3 4" key="1">
    <citation type="submission" date="2021-03" db="EMBL/GenBank/DDBJ databases">
        <title>Complete Genome Sequences of Two Lysobacter Strains Isolated from Sea Water (Lysobacter caseinilyticus) and Soil (Lysobacter helvus) in South Korea.</title>
        <authorList>
            <person name="Watanabe Y."/>
            <person name="Arakawa K."/>
        </authorList>
    </citation>
    <scope>NUCLEOTIDE SEQUENCE [LARGE SCALE GENOMIC DNA]</scope>
    <source>
        <strain evidence="3 4">D10</strain>
    </source>
</reference>
<name>A0ABM7Q9L3_9GAMM</name>
<evidence type="ECO:0000313" key="3">
    <source>
        <dbReference type="EMBL" id="BCT94146.1"/>
    </source>
</evidence>
<gene>
    <name evidence="3" type="ORF">LYSHEL_00170</name>
</gene>
<feature type="domain" description="Response regulatory" evidence="2">
    <location>
        <begin position="14"/>
        <end position="120"/>
    </location>
</feature>
<dbReference type="InterPro" id="IPR050595">
    <property type="entry name" value="Bact_response_regulator"/>
</dbReference>
<dbReference type="SMART" id="SM00448">
    <property type="entry name" value="REC"/>
    <property type="match status" value="1"/>
</dbReference>
<evidence type="ECO:0000313" key="4">
    <source>
        <dbReference type="Proteomes" id="UP000680514"/>
    </source>
</evidence>